<dbReference type="EMBL" id="HBIR01052626">
    <property type="protein sequence ID" value="CAE0588731.1"/>
    <property type="molecule type" value="Transcribed_RNA"/>
</dbReference>
<protein>
    <submittedName>
        <fullName evidence="1">Uncharacterized protein</fullName>
    </submittedName>
</protein>
<accession>A0A7S3X2M0</accession>
<reference evidence="1" key="1">
    <citation type="submission" date="2021-01" db="EMBL/GenBank/DDBJ databases">
        <authorList>
            <person name="Corre E."/>
            <person name="Pelletier E."/>
            <person name="Niang G."/>
            <person name="Scheremetjew M."/>
            <person name="Finn R."/>
            <person name="Kale V."/>
            <person name="Holt S."/>
            <person name="Cochrane G."/>
            <person name="Meng A."/>
            <person name="Brown T."/>
            <person name="Cohen L."/>
        </authorList>
    </citation>
    <scope>NUCLEOTIDE SEQUENCE</scope>
    <source>
        <strain evidence="1">379</strain>
    </source>
</reference>
<sequence length="237" mass="26146">MNWEGGGGGWAAVADWAQGGDGLSSCRLKGRWHLDAALVYGSVKLCGIAFNARLSPCGRDLAHAKRRGERRRCSPQALCVQRILSGNLFAEAVGGDQLFGLSHSRLRACLSFLPPCTSLPGPVSPGLSNLPFLALSRTLRFVRANLRQADLEYAILCANTASALLWWSHARPYFWGYMPTPGDSVLFWALIELLGLAGTLRKLWLGIEGVELLLLRRFGGVRTVDLRFYDHELRTYM</sequence>
<dbReference type="AlphaFoldDB" id="A0A7S3X2M0"/>
<name>A0A7S3X2M0_EMIHU</name>
<evidence type="ECO:0000313" key="1">
    <source>
        <dbReference type="EMBL" id="CAE0588731.1"/>
    </source>
</evidence>
<gene>
    <name evidence="1" type="ORF">EHUX00137_LOCUS41067</name>
</gene>
<organism evidence="1">
    <name type="scientific">Emiliania huxleyi</name>
    <name type="common">Coccolithophore</name>
    <name type="synonym">Pontosphaera huxleyi</name>
    <dbReference type="NCBI Taxonomy" id="2903"/>
    <lineage>
        <taxon>Eukaryota</taxon>
        <taxon>Haptista</taxon>
        <taxon>Haptophyta</taxon>
        <taxon>Prymnesiophyceae</taxon>
        <taxon>Isochrysidales</taxon>
        <taxon>Noelaerhabdaceae</taxon>
        <taxon>Emiliania</taxon>
    </lineage>
</organism>
<proteinExistence type="predicted"/>